<dbReference type="GO" id="GO:0035243">
    <property type="term" value="F:protein-arginine omega-N symmetric methyltransferase activity"/>
    <property type="evidence" value="ECO:0007669"/>
    <property type="project" value="TreeGrafter"/>
</dbReference>
<dbReference type="InterPro" id="IPR003788">
    <property type="entry name" value="NDUFAF7"/>
</dbReference>
<dbReference type="InterPro" id="IPR038375">
    <property type="entry name" value="NDUFAF7_sf"/>
</dbReference>
<sequence length="333" mass="35114">MGESNALYYASRDPLGAARESGGDFVTAPEVSQMFGELLGAWLADMWARAGRPERIAYVEAGPGRGTLARDALRVMGGAGLAPQVHLVEASPALRAIQREALPDAQFHDDPASLPDDVPLLVLANEFFDALPIRQIVRQTADGEGGWRERMVRLDEAGFAFVAGDRPMDQVVPPRFADAPAGTIIESNPGAAAVMRELAGRIAAQGGAMLAIDYGYGEPRTGSSLQAVRAHEKVDPFAHPGEADLTALVDFHALVEVAGEAGARVLGLAEQGAFLESLGLAARASALARNAPQRLEELRAAHRRLAHSEEMGSLFKVLGLAAPDWPDGAGFAG</sequence>
<keyword evidence="1 3" id="KW-0489">Methyltransferase</keyword>
<gene>
    <name evidence="3" type="ORF">GRI48_09700</name>
</gene>
<dbReference type="PANTHER" id="PTHR12049:SF7">
    <property type="entry name" value="PROTEIN ARGININE METHYLTRANSFERASE NDUFAF7, MITOCHONDRIAL"/>
    <property type="match status" value="1"/>
</dbReference>
<protein>
    <submittedName>
        <fullName evidence="3">Class I SAM-dependent methyltransferase</fullName>
    </submittedName>
</protein>
<evidence type="ECO:0000313" key="4">
    <source>
        <dbReference type="Proteomes" id="UP000445582"/>
    </source>
</evidence>
<proteinExistence type="predicted"/>
<dbReference type="Gene3D" id="3.40.50.12710">
    <property type="match status" value="1"/>
</dbReference>
<dbReference type="InterPro" id="IPR029063">
    <property type="entry name" value="SAM-dependent_MTases_sf"/>
</dbReference>
<comment type="caution">
    <text evidence="3">The sequence shown here is derived from an EMBL/GenBank/DDBJ whole genome shotgun (WGS) entry which is preliminary data.</text>
</comment>
<dbReference type="SUPFAM" id="SSF53335">
    <property type="entry name" value="S-adenosyl-L-methionine-dependent methyltransferases"/>
    <property type="match status" value="1"/>
</dbReference>
<keyword evidence="4" id="KW-1185">Reference proteome</keyword>
<dbReference type="GO" id="GO:0032259">
    <property type="term" value="P:methylation"/>
    <property type="evidence" value="ECO:0007669"/>
    <property type="project" value="UniProtKB-KW"/>
</dbReference>
<dbReference type="PANTHER" id="PTHR12049">
    <property type="entry name" value="PROTEIN ARGININE METHYLTRANSFERASE NDUFAF7, MITOCHONDRIAL"/>
    <property type="match status" value="1"/>
</dbReference>
<name>A0A844YID5_9SPHN</name>
<evidence type="ECO:0000313" key="3">
    <source>
        <dbReference type="EMBL" id="MXO63285.1"/>
    </source>
</evidence>
<organism evidence="3 4">
    <name type="scientific">Qipengyuania oceanensis</name>
    <dbReference type="NCBI Taxonomy" id="1463597"/>
    <lineage>
        <taxon>Bacteria</taxon>
        <taxon>Pseudomonadati</taxon>
        <taxon>Pseudomonadota</taxon>
        <taxon>Alphaproteobacteria</taxon>
        <taxon>Sphingomonadales</taxon>
        <taxon>Erythrobacteraceae</taxon>
        <taxon>Qipengyuania</taxon>
    </lineage>
</organism>
<evidence type="ECO:0000256" key="1">
    <source>
        <dbReference type="ARBA" id="ARBA00022603"/>
    </source>
</evidence>
<reference evidence="3 4" key="1">
    <citation type="submission" date="2019-12" db="EMBL/GenBank/DDBJ databases">
        <title>Genomic-based taxomic classification of the family Erythrobacteraceae.</title>
        <authorList>
            <person name="Xu L."/>
        </authorList>
    </citation>
    <scope>NUCLEOTIDE SEQUENCE [LARGE SCALE GENOMIC DNA]</scope>
    <source>
        <strain evidence="3 4">MCCC 1A09965</strain>
    </source>
</reference>
<dbReference type="EMBL" id="WTYN01000001">
    <property type="protein sequence ID" value="MXO63285.1"/>
    <property type="molecule type" value="Genomic_DNA"/>
</dbReference>
<dbReference type="AlphaFoldDB" id="A0A844YID5"/>
<dbReference type="OrthoDB" id="9794208at2"/>
<dbReference type="Pfam" id="PF02636">
    <property type="entry name" value="Methyltransf_28"/>
    <property type="match status" value="1"/>
</dbReference>
<dbReference type="Proteomes" id="UP000445582">
    <property type="component" value="Unassembled WGS sequence"/>
</dbReference>
<evidence type="ECO:0000256" key="2">
    <source>
        <dbReference type="ARBA" id="ARBA00022679"/>
    </source>
</evidence>
<keyword evidence="2 3" id="KW-0808">Transferase</keyword>
<accession>A0A844YID5</accession>